<dbReference type="RefSeq" id="WP_072585540.1">
    <property type="nucleotide sequence ID" value="NZ_CP013243.1"/>
</dbReference>
<dbReference type="InterPro" id="IPR050491">
    <property type="entry name" value="AmpC-like"/>
</dbReference>
<dbReference type="InterPro" id="IPR012338">
    <property type="entry name" value="Beta-lactam/transpept-like"/>
</dbReference>
<feature type="domain" description="Beta-lactamase-related" evidence="3">
    <location>
        <begin position="55"/>
        <end position="378"/>
    </location>
</feature>
<keyword evidence="2" id="KW-0732">Signal</keyword>
<dbReference type="PANTHER" id="PTHR46825">
    <property type="entry name" value="D-ALANYL-D-ALANINE-CARBOXYPEPTIDASE/ENDOPEPTIDASE AMPH"/>
    <property type="match status" value="1"/>
</dbReference>
<evidence type="ECO:0000313" key="4">
    <source>
        <dbReference type="EMBL" id="APH16805.1"/>
    </source>
</evidence>
<name>A0A1L3NKZ6_CLOSG</name>
<dbReference type="EMBL" id="CP013243">
    <property type="protein sequence ID" value="APH16805.1"/>
    <property type="molecule type" value="Genomic_DNA"/>
</dbReference>
<dbReference type="Pfam" id="PF00144">
    <property type="entry name" value="Beta-lactamase"/>
    <property type="match status" value="1"/>
</dbReference>
<dbReference type="SUPFAM" id="SSF56601">
    <property type="entry name" value="beta-lactamase/transpeptidase-like"/>
    <property type="match status" value="1"/>
</dbReference>
<evidence type="ECO:0000256" key="1">
    <source>
        <dbReference type="SAM" id="Phobius"/>
    </source>
</evidence>
<keyword evidence="1" id="KW-0812">Transmembrane</keyword>
<evidence type="ECO:0000256" key="2">
    <source>
        <dbReference type="SAM" id="SignalP"/>
    </source>
</evidence>
<proteinExistence type="predicted"/>
<protein>
    <submittedName>
        <fullName evidence="4">Beta-lactamase family protein</fullName>
    </submittedName>
</protein>
<feature type="transmembrane region" description="Helical" evidence="1">
    <location>
        <begin position="587"/>
        <end position="617"/>
    </location>
</feature>
<feature type="transmembrane region" description="Helical" evidence="1">
    <location>
        <begin position="629"/>
        <end position="647"/>
    </location>
</feature>
<feature type="chain" id="PRO_5012091936" evidence="2">
    <location>
        <begin position="29"/>
        <end position="654"/>
    </location>
</feature>
<dbReference type="Gene3D" id="3.40.710.10">
    <property type="entry name" value="DD-peptidase/beta-lactamase superfamily"/>
    <property type="match status" value="1"/>
</dbReference>
<dbReference type="AlphaFoldDB" id="A0A1L3NKZ6"/>
<feature type="signal peptide" evidence="2">
    <location>
        <begin position="1"/>
        <end position="28"/>
    </location>
</feature>
<feature type="transmembrane region" description="Helical" evidence="1">
    <location>
        <begin position="558"/>
        <end position="581"/>
    </location>
</feature>
<dbReference type="PANTHER" id="PTHR46825:SF9">
    <property type="entry name" value="BETA-LACTAMASE-RELATED DOMAIN-CONTAINING PROTEIN"/>
    <property type="match status" value="1"/>
</dbReference>
<keyword evidence="1" id="KW-0472">Membrane</keyword>
<evidence type="ECO:0000259" key="3">
    <source>
        <dbReference type="Pfam" id="PF00144"/>
    </source>
</evidence>
<sequence length="654" mass="74607">MKTKARRFIAILLSTIFITLGLSSNSFAKQIDNTKEINKKHVVTNNSEDLQQFMDKFFKKNMEKYSIPGAAIVVVKDGKEVFKKGYGYSDVKEKILVDPDKTVFPAASVSKLFTATAIMQLQEEGKIDLNENIDKYIKPYKIINNYKEPVTCRNLLTHSSGVDEASELNGGTKDEKAIKSQEYYFDNHIPRVVREPNTVSRYCNQGYNLLGYIVERVSGISYEEYIKKNILEPLKMGNSLVRLKNNNNTIKSYGYGGTDGIYNESPLAYQYTSGSSGINATVKDMENFMIAHLNNGVFQENRILNEKTSIMMKNKQFSNDNSLPGMGYGFIRSNRNGQEILKHEGGLPSGSTTTLFLMPKEKLGIYVATNSLNPLPFNFEEEFLNYFYPNKSNNFNKIKPNPSKDFSKYEGTYRSYDGIAKSNIMKIGFLFDPSMDMRITDNKDGTLTLKECTSAKEEVATTLVEKKDGVFARKDGRGNFAFRIDDKGKVTYAFNDVSHNSFERISFFEGREFNIAIFAVAMIMFFINLVGTIVLFIKRKLKKTGYKSCRSIKLIKEINLAINVLNISGIVGSVIMAMTMININDFSFIYLLYIFLCFLIISTILSICELIILIYIWINNCGRKVEKNYFTILTIINFTFIWFVYYFNLLGFKI</sequence>
<organism evidence="4 5">
    <name type="scientific">Clostridium sporogenes</name>
    <dbReference type="NCBI Taxonomy" id="1509"/>
    <lineage>
        <taxon>Bacteria</taxon>
        <taxon>Bacillati</taxon>
        <taxon>Bacillota</taxon>
        <taxon>Clostridia</taxon>
        <taxon>Eubacteriales</taxon>
        <taxon>Clostridiaceae</taxon>
        <taxon>Clostridium</taxon>
    </lineage>
</organism>
<evidence type="ECO:0000313" key="5">
    <source>
        <dbReference type="Proteomes" id="UP000182204"/>
    </source>
</evidence>
<dbReference type="InterPro" id="IPR001466">
    <property type="entry name" value="Beta-lactam-related"/>
</dbReference>
<feature type="transmembrane region" description="Helical" evidence="1">
    <location>
        <begin position="515"/>
        <end position="537"/>
    </location>
</feature>
<gene>
    <name evidence="4" type="ORF">NPD5_1831</name>
</gene>
<reference evidence="4 5" key="1">
    <citation type="submission" date="2015-11" db="EMBL/GenBank/DDBJ databases">
        <authorList>
            <person name="Hill K.K."/>
            <person name="Shirey T.B."/>
            <person name="Raphael B."/>
            <person name="Daligault H.E."/>
            <person name="Davenport K.W."/>
            <person name="Bruce D.C."/>
            <person name="Foley B.T."/>
            <person name="Johnson S.L."/>
        </authorList>
    </citation>
    <scope>NUCLEOTIDE SEQUENCE [LARGE SCALE GENOMIC DNA]</scope>
    <source>
        <strain evidence="4 5">CDC_1632</strain>
    </source>
</reference>
<dbReference type="Proteomes" id="UP000182204">
    <property type="component" value="Chromosome"/>
</dbReference>
<keyword evidence="1" id="KW-1133">Transmembrane helix</keyword>
<accession>A0A1L3NKZ6</accession>